<dbReference type="AlphaFoldDB" id="A0A9D2M2H5"/>
<keyword evidence="1" id="KW-1133">Transmembrane helix</keyword>
<proteinExistence type="predicted"/>
<protein>
    <submittedName>
        <fullName evidence="2">Sporulation protein YqfD</fullName>
    </submittedName>
</protein>
<reference evidence="2" key="1">
    <citation type="journal article" date="2021" name="PeerJ">
        <title>Extensive microbial diversity within the chicken gut microbiome revealed by metagenomics and culture.</title>
        <authorList>
            <person name="Gilroy R."/>
            <person name="Ravi A."/>
            <person name="Getino M."/>
            <person name="Pursley I."/>
            <person name="Horton D.L."/>
            <person name="Alikhan N.F."/>
            <person name="Baker D."/>
            <person name="Gharbi K."/>
            <person name="Hall N."/>
            <person name="Watson M."/>
            <person name="Adriaenssens E.M."/>
            <person name="Foster-Nyarko E."/>
            <person name="Jarju S."/>
            <person name="Secka A."/>
            <person name="Antonio M."/>
            <person name="Oren A."/>
            <person name="Chaudhuri R.R."/>
            <person name="La Ragione R."/>
            <person name="Hildebrand F."/>
            <person name="Pallen M.J."/>
        </authorList>
    </citation>
    <scope>NUCLEOTIDE SEQUENCE</scope>
    <source>
        <strain evidence="2">ChiBcec8-14828</strain>
    </source>
</reference>
<name>A0A9D2M2H5_9FIRM</name>
<reference evidence="2" key="2">
    <citation type="submission" date="2021-04" db="EMBL/GenBank/DDBJ databases">
        <authorList>
            <person name="Gilroy R."/>
        </authorList>
    </citation>
    <scope>NUCLEOTIDE SEQUENCE</scope>
    <source>
        <strain evidence="2">ChiBcec8-14828</strain>
    </source>
</reference>
<keyword evidence="1" id="KW-0812">Transmembrane</keyword>
<dbReference type="EMBL" id="DWYA01000044">
    <property type="protein sequence ID" value="HJB39609.1"/>
    <property type="molecule type" value="Genomic_DNA"/>
</dbReference>
<dbReference type="Pfam" id="PF06898">
    <property type="entry name" value="YqfD"/>
    <property type="match status" value="1"/>
</dbReference>
<keyword evidence="1" id="KW-0472">Membrane</keyword>
<dbReference type="Proteomes" id="UP000824209">
    <property type="component" value="Unassembled WGS sequence"/>
</dbReference>
<evidence type="ECO:0000313" key="3">
    <source>
        <dbReference type="Proteomes" id="UP000824209"/>
    </source>
</evidence>
<feature type="transmembrane region" description="Helical" evidence="1">
    <location>
        <begin position="88"/>
        <end position="109"/>
    </location>
</feature>
<accession>A0A9D2M2H5</accession>
<evidence type="ECO:0000313" key="2">
    <source>
        <dbReference type="EMBL" id="HJB39609.1"/>
    </source>
</evidence>
<evidence type="ECO:0000256" key="1">
    <source>
        <dbReference type="SAM" id="Phobius"/>
    </source>
</evidence>
<sequence length="393" mass="44095">MNKNIWGYLSGEVSFEVVNGRVDRFLTLCAERAIPLGCIRAVPGGVSAQVPARLYTKLPALARTCHCRLRLKERFGLCFALFLLRKRYGILAGIAAGALALCVFPNLIWNIRFYDFTPQQQQEMRQMLYNCGVYEGAFATQEDMGRIAAQLRAQTDDYSWIALNLVRGKLIVEKNDMEKKPTLQEQEVTDLVAISDGIIRFMDVRGGYYLVTANQSVREGQTLVTGMCDENGEGRVSYMHSEGEIYAEVEKTYEFTQPFHVTAELPQSRTSASHRLFCFGLEIPLGQSENAENTVQTVYRQPLSLFGFPLPATVETTLCREVTPQEYTVSETLACDLARNAILRQAEQDFGEIELLDLTMDTTTQEDSLTARFHLRFIANIAKSVPFGGLTGN</sequence>
<comment type="caution">
    <text evidence="2">The sequence shown here is derived from an EMBL/GenBank/DDBJ whole genome shotgun (WGS) entry which is preliminary data.</text>
</comment>
<organism evidence="2 3">
    <name type="scientific">Candidatus Ruthenibacterium avium</name>
    <dbReference type="NCBI Taxonomy" id="2838751"/>
    <lineage>
        <taxon>Bacteria</taxon>
        <taxon>Bacillati</taxon>
        <taxon>Bacillota</taxon>
        <taxon>Clostridia</taxon>
        <taxon>Eubacteriales</taxon>
        <taxon>Oscillospiraceae</taxon>
        <taxon>Ruthenibacterium</taxon>
    </lineage>
</organism>
<dbReference type="InterPro" id="IPR010690">
    <property type="entry name" value="YqfD"/>
</dbReference>
<gene>
    <name evidence="2" type="ORF">H9943_04350</name>
</gene>